<feature type="domain" description="OmpA-like" evidence="3">
    <location>
        <begin position="290"/>
        <end position="411"/>
    </location>
</feature>
<evidence type="ECO:0000313" key="5">
    <source>
        <dbReference type="Proteomes" id="UP001501410"/>
    </source>
</evidence>
<dbReference type="PROSITE" id="PS51123">
    <property type="entry name" value="OMPA_2"/>
    <property type="match status" value="1"/>
</dbReference>
<proteinExistence type="predicted"/>
<gene>
    <name evidence="4" type="ORF">GCM10023092_06240</name>
</gene>
<dbReference type="PANTHER" id="PTHR30329:SF21">
    <property type="entry name" value="LIPOPROTEIN YIAD-RELATED"/>
    <property type="match status" value="1"/>
</dbReference>
<evidence type="ECO:0000256" key="1">
    <source>
        <dbReference type="PROSITE-ProRule" id="PRU00473"/>
    </source>
</evidence>
<comment type="caution">
    <text evidence="4">The sequence shown here is derived from an EMBL/GenBank/DDBJ whole genome shotgun (WGS) entry which is preliminary data.</text>
</comment>
<dbReference type="EMBL" id="BAABEZ010000004">
    <property type="protein sequence ID" value="GAA4450423.1"/>
    <property type="molecule type" value="Genomic_DNA"/>
</dbReference>
<evidence type="ECO:0000313" key="4">
    <source>
        <dbReference type="EMBL" id="GAA4450423.1"/>
    </source>
</evidence>
<dbReference type="InterPro" id="IPR006665">
    <property type="entry name" value="OmpA-like"/>
</dbReference>
<dbReference type="Gene3D" id="3.30.1330.60">
    <property type="entry name" value="OmpA-like domain"/>
    <property type="match status" value="1"/>
</dbReference>
<keyword evidence="5" id="KW-1185">Reference proteome</keyword>
<keyword evidence="2" id="KW-0732">Signal</keyword>
<dbReference type="Pfam" id="PF00691">
    <property type="entry name" value="OmpA"/>
    <property type="match status" value="1"/>
</dbReference>
<dbReference type="CDD" id="cd07185">
    <property type="entry name" value="OmpA_C-like"/>
    <property type="match status" value="1"/>
</dbReference>
<dbReference type="PANTHER" id="PTHR30329">
    <property type="entry name" value="STATOR ELEMENT OF FLAGELLAR MOTOR COMPLEX"/>
    <property type="match status" value="1"/>
</dbReference>
<dbReference type="Proteomes" id="UP001501410">
    <property type="component" value="Unassembled WGS sequence"/>
</dbReference>
<dbReference type="RefSeq" id="WP_344822607.1">
    <property type="nucleotide sequence ID" value="NZ_BAABEZ010000004.1"/>
</dbReference>
<organism evidence="4 5">
    <name type="scientific">Rurimicrobium arvi</name>
    <dbReference type="NCBI Taxonomy" id="2049916"/>
    <lineage>
        <taxon>Bacteria</taxon>
        <taxon>Pseudomonadati</taxon>
        <taxon>Bacteroidota</taxon>
        <taxon>Chitinophagia</taxon>
        <taxon>Chitinophagales</taxon>
        <taxon>Chitinophagaceae</taxon>
        <taxon>Rurimicrobium</taxon>
    </lineage>
</organism>
<feature type="signal peptide" evidence="2">
    <location>
        <begin position="1"/>
        <end position="20"/>
    </location>
</feature>
<keyword evidence="1" id="KW-0472">Membrane</keyword>
<reference evidence="5" key="1">
    <citation type="journal article" date="2019" name="Int. J. Syst. Evol. Microbiol.">
        <title>The Global Catalogue of Microorganisms (GCM) 10K type strain sequencing project: providing services to taxonomists for standard genome sequencing and annotation.</title>
        <authorList>
            <consortium name="The Broad Institute Genomics Platform"/>
            <consortium name="The Broad Institute Genome Sequencing Center for Infectious Disease"/>
            <person name="Wu L."/>
            <person name="Ma J."/>
        </authorList>
    </citation>
    <scope>NUCLEOTIDE SEQUENCE [LARGE SCALE GENOMIC DNA]</scope>
    <source>
        <strain evidence="5">JCM 31921</strain>
    </source>
</reference>
<feature type="chain" id="PRO_5047204309" description="OmpA-like domain-containing protein" evidence="2">
    <location>
        <begin position="21"/>
        <end position="411"/>
    </location>
</feature>
<name>A0ABP8MJD4_9BACT</name>
<accession>A0ABP8MJD4</accession>
<protein>
    <recommendedName>
        <fullName evidence="3">OmpA-like domain-containing protein</fullName>
    </recommendedName>
</protein>
<evidence type="ECO:0000256" key="2">
    <source>
        <dbReference type="SAM" id="SignalP"/>
    </source>
</evidence>
<dbReference type="SUPFAM" id="SSF103088">
    <property type="entry name" value="OmpA-like"/>
    <property type="match status" value="1"/>
</dbReference>
<dbReference type="InterPro" id="IPR050330">
    <property type="entry name" value="Bact_OuterMem_StrucFunc"/>
</dbReference>
<dbReference type="InterPro" id="IPR036737">
    <property type="entry name" value="OmpA-like_sf"/>
</dbReference>
<sequence length="411" mass="45212">MKNLLRLLLLTIHLSGVLSAYGQSDTLRPPVKCDCAEAVTIAVKGKASYGITDTPRGSGAIQEIRASAFKGSKVFSEEHNSAWYLLDISQGGEMVLDIIPAQLQDDYDFLVFPYRDSATCREIAAGKCKPLRGNLSRNDTSSKGVTGLSGNVSHDFTAEGPGAQFSRSIDVKSGERYLLVLDNVYPDGGGHRIDIKMVRGVNIEGKIVDEEGKPKAGSVTLFDNKGREQLSTTSNAQGFYRMFAKIEENVSYNLVFDADNSFFAVQTINTRDLKNGDSGFANIRTILPALKKGAKYQVGNLNFYGDEARLIPRSLPSLNALYHLMKKNKDMVIQIEGHVNGGMGPGGTVHFQDLSESRAKTVYNFLLRKGIGEERMKTIGYGDQYMLFPKPANEFEQQANRRVEIKVVSID</sequence>
<evidence type="ECO:0000259" key="3">
    <source>
        <dbReference type="PROSITE" id="PS51123"/>
    </source>
</evidence>